<feature type="region of interest" description="Disordered" evidence="4">
    <location>
        <begin position="269"/>
        <end position="303"/>
    </location>
</feature>
<dbReference type="RefSeq" id="WP_207141365.1">
    <property type="nucleotide sequence ID" value="NZ_JAEKJZ010000002.1"/>
</dbReference>
<dbReference type="Pfam" id="PF08548">
    <property type="entry name" value="Peptidase_M10_C"/>
    <property type="match status" value="1"/>
</dbReference>
<evidence type="ECO:0000256" key="3">
    <source>
        <dbReference type="ARBA" id="ARBA00022737"/>
    </source>
</evidence>
<dbReference type="GO" id="GO:0005615">
    <property type="term" value="C:extracellular space"/>
    <property type="evidence" value="ECO:0007669"/>
    <property type="project" value="InterPro"/>
</dbReference>
<accession>A0A939EGX4</accession>
<dbReference type="Proteomes" id="UP000664096">
    <property type="component" value="Unassembled WGS sequence"/>
</dbReference>
<sequence>MAIVLERQIFRLDGYSLADGNVTAGTSLTSVTLEVTESSEADAEFLAPARPLIIQGQDFSTPAEAVTFTIDGTVVATEMPEVRAVGLTTDQGRFAGVVFEVDGATYFMSRTLDTVTAGATRVTEDTLFIGQPLTTPLQTLEYGLLPQSSQQFVGQQFVESFLGTELRATSVTGAELFDADGVRDNGADSGDFTDTPTEGLATILFNDGTTGEALALREVSTFNFGSSSRQYVFETEALEALGKTIEDVARVTDFTAQSHDLTFQDLGFSLADGNGDPAPVPDPEPEPEPEPEIDPITIEGTGRNDRLVGTDADEFLFGGGGNDRLTGGEGADTFIFGADSQSGVRDRDVITDFDAGEDTIVLEAGAEILRVVERNGNAIIHLEGDGDRIVVRDADAGIVDNIVFQDDFFLV</sequence>
<reference evidence="6" key="1">
    <citation type="submission" date="2020-12" db="EMBL/GenBank/DDBJ databases">
        <title>Oil enriched cultivation method for isolating marine PHA-producing bacteria.</title>
        <authorList>
            <person name="Zheng W."/>
            <person name="Yu S."/>
            <person name="Huang Y."/>
        </authorList>
    </citation>
    <scope>NUCLEOTIDE SEQUENCE</scope>
    <source>
        <strain evidence="6">SY-2-12</strain>
    </source>
</reference>
<dbReference type="InterPro" id="IPR011049">
    <property type="entry name" value="Serralysin-like_metalloprot_C"/>
</dbReference>
<keyword evidence="3" id="KW-0677">Repeat</keyword>
<keyword evidence="2" id="KW-0964">Secreted</keyword>
<evidence type="ECO:0000313" key="6">
    <source>
        <dbReference type="EMBL" id="MBN9671545.1"/>
    </source>
</evidence>
<dbReference type="EMBL" id="JAEKJZ010000002">
    <property type="protein sequence ID" value="MBN9671545.1"/>
    <property type="molecule type" value="Genomic_DNA"/>
</dbReference>
<feature type="compositionally biased region" description="Acidic residues" evidence="4">
    <location>
        <begin position="283"/>
        <end position="293"/>
    </location>
</feature>
<dbReference type="SUPFAM" id="SSF51120">
    <property type="entry name" value="beta-Roll"/>
    <property type="match status" value="1"/>
</dbReference>
<evidence type="ECO:0000256" key="4">
    <source>
        <dbReference type="SAM" id="MobiDB-lite"/>
    </source>
</evidence>
<evidence type="ECO:0000313" key="7">
    <source>
        <dbReference type="Proteomes" id="UP000664096"/>
    </source>
</evidence>
<comment type="caution">
    <text evidence="6">The sequence shown here is derived from an EMBL/GenBank/DDBJ whole genome shotgun (WGS) entry which is preliminary data.</text>
</comment>
<protein>
    <recommendedName>
        <fullName evidence="5">Peptidase M10 serralysin C-terminal domain-containing protein</fullName>
    </recommendedName>
</protein>
<feature type="domain" description="Peptidase M10 serralysin C-terminal" evidence="5">
    <location>
        <begin position="316"/>
        <end position="364"/>
    </location>
</feature>
<evidence type="ECO:0000259" key="5">
    <source>
        <dbReference type="Pfam" id="PF08548"/>
    </source>
</evidence>
<dbReference type="PRINTS" id="PR00313">
    <property type="entry name" value="CABNDNGRPT"/>
</dbReference>
<gene>
    <name evidence="6" type="ORF">JF539_14440</name>
</gene>
<evidence type="ECO:0000256" key="2">
    <source>
        <dbReference type="ARBA" id="ARBA00022525"/>
    </source>
</evidence>
<evidence type="ECO:0000256" key="1">
    <source>
        <dbReference type="ARBA" id="ARBA00004613"/>
    </source>
</evidence>
<dbReference type="GO" id="GO:0005509">
    <property type="term" value="F:calcium ion binding"/>
    <property type="evidence" value="ECO:0007669"/>
    <property type="project" value="InterPro"/>
</dbReference>
<dbReference type="InterPro" id="IPR013858">
    <property type="entry name" value="Peptidase_M10B_C"/>
</dbReference>
<comment type="subcellular location">
    <subcellularLocation>
        <location evidence="1">Secreted</location>
    </subcellularLocation>
</comment>
<proteinExistence type="predicted"/>
<dbReference type="AlphaFoldDB" id="A0A939EGX4"/>
<dbReference type="Gene3D" id="2.150.10.10">
    <property type="entry name" value="Serralysin-like metalloprotease, C-terminal"/>
    <property type="match status" value="1"/>
</dbReference>
<name>A0A939EGX4_9HYPH</name>
<organism evidence="6 7">
    <name type="scientific">Roseibium aggregatum</name>
    <dbReference type="NCBI Taxonomy" id="187304"/>
    <lineage>
        <taxon>Bacteria</taxon>
        <taxon>Pseudomonadati</taxon>
        <taxon>Pseudomonadota</taxon>
        <taxon>Alphaproteobacteria</taxon>
        <taxon>Hyphomicrobiales</taxon>
        <taxon>Stappiaceae</taxon>
        <taxon>Roseibium</taxon>
    </lineage>
</organism>